<organism evidence="1 2">
    <name type="scientific">Pseudomonas poae</name>
    <dbReference type="NCBI Taxonomy" id="200451"/>
    <lineage>
        <taxon>Bacteria</taxon>
        <taxon>Pseudomonadati</taxon>
        <taxon>Pseudomonadota</taxon>
        <taxon>Gammaproteobacteria</taxon>
        <taxon>Pseudomonadales</taxon>
        <taxon>Pseudomonadaceae</taxon>
        <taxon>Pseudomonas</taxon>
    </lineage>
</organism>
<dbReference type="AlphaFoldDB" id="A0AAP2S2J4"/>
<evidence type="ECO:0000313" key="1">
    <source>
        <dbReference type="EMBL" id="MCF5656301.1"/>
    </source>
</evidence>
<dbReference type="Proteomes" id="UP000814126">
    <property type="component" value="Unassembled WGS sequence"/>
</dbReference>
<dbReference type="EMBL" id="WJZX01000053">
    <property type="protein sequence ID" value="MCF5656301.1"/>
    <property type="molecule type" value="Genomic_DNA"/>
</dbReference>
<accession>A0AAP2S2J4</accession>
<name>A0AAP2S2J4_9PSED</name>
<reference evidence="1" key="1">
    <citation type="submission" date="2019-11" db="EMBL/GenBank/DDBJ databases">
        <title>Epiphytic Pseudomonas syringae from cherry orchards.</title>
        <authorList>
            <person name="Hulin M.T."/>
        </authorList>
    </citation>
    <scope>NUCLEOTIDE SEQUENCE</scope>
    <source>
        <strain evidence="1">PA-2-1F</strain>
    </source>
</reference>
<proteinExistence type="predicted"/>
<evidence type="ECO:0000313" key="2">
    <source>
        <dbReference type="Proteomes" id="UP000814126"/>
    </source>
</evidence>
<sequence>MNAHSNSSKTYTHHPARVNGDAIHALAQWLKANDSRQPDLRSVLNERYPVGLFSEDEMTALCDLARN</sequence>
<dbReference type="RefSeq" id="WP_065869913.1">
    <property type="nucleotide sequence ID" value="NZ_CP142150.1"/>
</dbReference>
<protein>
    <submittedName>
        <fullName evidence="1">Uncharacterized protein</fullName>
    </submittedName>
</protein>
<gene>
    <name evidence="1" type="ORF">GIV46_14905</name>
</gene>
<comment type="caution">
    <text evidence="1">The sequence shown here is derived from an EMBL/GenBank/DDBJ whole genome shotgun (WGS) entry which is preliminary data.</text>
</comment>